<dbReference type="SMART" id="SM00239">
    <property type="entry name" value="C2"/>
    <property type="match status" value="2"/>
</dbReference>
<keyword evidence="9" id="KW-0106">Calcium</keyword>
<dbReference type="InterPro" id="IPR045052">
    <property type="entry name" value="Copine"/>
</dbReference>
<dbReference type="GO" id="GO:0005634">
    <property type="term" value="C:nucleus"/>
    <property type="evidence" value="ECO:0007669"/>
    <property type="project" value="UniProtKB-SubCell"/>
</dbReference>
<keyword evidence="7" id="KW-0479">Metal-binding</keyword>
<keyword evidence="6" id="KW-0963">Cytoplasm</keyword>
<comment type="caution">
    <text evidence="13">The sequence shown here is derived from an EMBL/GenBank/DDBJ whole genome shotgun (WGS) entry which is preliminary data.</text>
</comment>
<dbReference type="SUPFAM" id="SSF49562">
    <property type="entry name" value="C2 domain (Calcium/lipid-binding domain, CaLB)"/>
    <property type="match status" value="2"/>
</dbReference>
<dbReference type="InterPro" id="IPR036465">
    <property type="entry name" value="vWFA_dom_sf"/>
</dbReference>
<dbReference type="Pfam" id="PF00168">
    <property type="entry name" value="C2"/>
    <property type="match status" value="2"/>
</dbReference>
<keyword evidence="14" id="KW-1185">Reference proteome</keyword>
<dbReference type="InterPro" id="IPR035892">
    <property type="entry name" value="C2_domain_sf"/>
</dbReference>
<feature type="domain" description="C2" evidence="12">
    <location>
        <begin position="114"/>
        <end position="237"/>
    </location>
</feature>
<evidence type="ECO:0000256" key="1">
    <source>
        <dbReference type="ARBA" id="ARBA00004123"/>
    </source>
</evidence>
<organism evidence="13 14">
    <name type="scientific">Stentor coeruleus</name>
    <dbReference type="NCBI Taxonomy" id="5963"/>
    <lineage>
        <taxon>Eukaryota</taxon>
        <taxon>Sar</taxon>
        <taxon>Alveolata</taxon>
        <taxon>Ciliophora</taxon>
        <taxon>Postciliodesmatophora</taxon>
        <taxon>Heterotrichea</taxon>
        <taxon>Heterotrichida</taxon>
        <taxon>Stentoridae</taxon>
        <taxon>Stentor</taxon>
    </lineage>
</organism>
<proteinExistence type="inferred from homology"/>
<dbReference type="AlphaFoldDB" id="A0A1R2BSI2"/>
<sequence>MVESYLSTKVELFICARNLINMDSFSKSDPFCSVSTKANESSHYHEIGQTEVIRDNLNPNWRTTIICDYFFETKQPMKFSVYDYDDSSPDKLGEAFTTLGEIVGKGTLILDLTKKGKIIVRAEEVKGSNDNYEFHMRGIKLDKKDLFGKSDPYLIFYRSLGSNSWTEVHRTEIVMKTLDPIWKPIIISGQKICNGDKHKPIKIECFDWDRTGTHDLIGIAEVTLESMSTNGARFELFTPKNKSKKKNSGVLEVSNVIIKKSLSFIDYLRIGVQISFSLAVDYTASNGEVSSSSSLHYLNSNSPNQYESAIWEVGTILEAYDTDKLFPIFGFGGIPRGEHKANHCFPLTFDMSNPYVPGVNGMLQAYRNSLSVVSLSGPTFFAHVIRNVMAVAQSAPPQAVYNVLLILTDGAIMDMDETIACIVEASNLPMSIIIVGVGNADFTSMERLDCDDGFLVDNRGRKAVRDIVQFVPFYKFRGNPAALAAEVLKEVPNQLTGFMKMINYAPDIPEARPLSQITIEATLPPLDLPSGPDASAPDAPEALYVPEAPVEDSEHSHHRHHHHHHE</sequence>
<evidence type="ECO:0000256" key="10">
    <source>
        <dbReference type="ARBA" id="ARBA00023136"/>
    </source>
</evidence>
<evidence type="ECO:0000256" key="5">
    <source>
        <dbReference type="ARBA" id="ARBA00022475"/>
    </source>
</evidence>
<evidence type="ECO:0000256" key="11">
    <source>
        <dbReference type="ARBA" id="ARBA00023242"/>
    </source>
</evidence>
<reference evidence="13 14" key="1">
    <citation type="submission" date="2016-11" db="EMBL/GenBank/DDBJ databases">
        <title>The macronuclear genome of Stentor coeruleus: a giant cell with tiny introns.</title>
        <authorList>
            <person name="Slabodnick M."/>
            <person name="Ruby J.G."/>
            <person name="Reiff S.B."/>
            <person name="Swart E.C."/>
            <person name="Gosai S."/>
            <person name="Prabakaran S."/>
            <person name="Witkowska E."/>
            <person name="Larue G.E."/>
            <person name="Fisher S."/>
            <person name="Freeman R.M."/>
            <person name="Gunawardena J."/>
            <person name="Chu W."/>
            <person name="Stover N.A."/>
            <person name="Gregory B.D."/>
            <person name="Nowacki M."/>
            <person name="Derisi J."/>
            <person name="Roy S.W."/>
            <person name="Marshall W.F."/>
            <person name="Sood P."/>
        </authorList>
    </citation>
    <scope>NUCLEOTIDE SEQUENCE [LARGE SCALE GENOMIC DNA]</scope>
    <source>
        <strain evidence="13">WM001</strain>
    </source>
</reference>
<comment type="similarity">
    <text evidence="4">Belongs to the copine family.</text>
</comment>
<dbReference type="PROSITE" id="PS50004">
    <property type="entry name" value="C2"/>
    <property type="match status" value="2"/>
</dbReference>
<dbReference type="GO" id="GO:0005737">
    <property type="term" value="C:cytoplasm"/>
    <property type="evidence" value="ECO:0007669"/>
    <property type="project" value="UniProtKB-SubCell"/>
</dbReference>
<dbReference type="InterPro" id="IPR000008">
    <property type="entry name" value="C2_dom"/>
</dbReference>
<comment type="subcellular location">
    <subcellularLocation>
        <location evidence="2">Cell membrane</location>
    </subcellularLocation>
    <subcellularLocation>
        <location evidence="3">Cytoplasm</location>
    </subcellularLocation>
    <subcellularLocation>
        <location evidence="1">Nucleus</location>
    </subcellularLocation>
</comment>
<protein>
    <recommendedName>
        <fullName evidence="12">C2 domain-containing protein</fullName>
    </recommendedName>
</protein>
<dbReference type="InterPro" id="IPR010734">
    <property type="entry name" value="Copine_C"/>
</dbReference>
<feature type="domain" description="C2" evidence="12">
    <location>
        <begin position="1"/>
        <end position="112"/>
    </location>
</feature>
<dbReference type="CDD" id="cd04047">
    <property type="entry name" value="C2B_Copine"/>
    <property type="match status" value="1"/>
</dbReference>
<evidence type="ECO:0000259" key="12">
    <source>
        <dbReference type="PROSITE" id="PS50004"/>
    </source>
</evidence>
<evidence type="ECO:0000313" key="13">
    <source>
        <dbReference type="EMBL" id="OMJ79714.1"/>
    </source>
</evidence>
<dbReference type="FunFam" id="2.60.40.150:FF:000042">
    <property type="entry name" value="Copine 3"/>
    <property type="match status" value="1"/>
</dbReference>
<dbReference type="Proteomes" id="UP000187209">
    <property type="component" value="Unassembled WGS sequence"/>
</dbReference>
<evidence type="ECO:0000256" key="9">
    <source>
        <dbReference type="ARBA" id="ARBA00022837"/>
    </source>
</evidence>
<accession>A0A1R2BSI2</accession>
<dbReference type="GO" id="GO:0005544">
    <property type="term" value="F:calcium-dependent phospholipid binding"/>
    <property type="evidence" value="ECO:0007669"/>
    <property type="project" value="InterPro"/>
</dbReference>
<gene>
    <name evidence="13" type="ORF">SteCoe_20190</name>
</gene>
<dbReference type="InterPro" id="IPR037768">
    <property type="entry name" value="C2B_Copine"/>
</dbReference>
<dbReference type="PANTHER" id="PTHR10857">
    <property type="entry name" value="COPINE"/>
    <property type="match status" value="1"/>
</dbReference>
<dbReference type="GO" id="GO:0071277">
    <property type="term" value="P:cellular response to calcium ion"/>
    <property type="evidence" value="ECO:0007669"/>
    <property type="project" value="TreeGrafter"/>
</dbReference>
<name>A0A1R2BSI2_9CILI</name>
<dbReference type="CDD" id="cd04048">
    <property type="entry name" value="C2A_Copine"/>
    <property type="match status" value="1"/>
</dbReference>
<evidence type="ECO:0000256" key="8">
    <source>
        <dbReference type="ARBA" id="ARBA00022737"/>
    </source>
</evidence>
<evidence type="ECO:0000313" key="14">
    <source>
        <dbReference type="Proteomes" id="UP000187209"/>
    </source>
</evidence>
<dbReference type="SUPFAM" id="SSF53300">
    <property type="entry name" value="vWA-like"/>
    <property type="match status" value="1"/>
</dbReference>
<dbReference type="GO" id="GO:0046872">
    <property type="term" value="F:metal ion binding"/>
    <property type="evidence" value="ECO:0007669"/>
    <property type="project" value="UniProtKB-KW"/>
</dbReference>
<dbReference type="EMBL" id="MPUH01000457">
    <property type="protein sequence ID" value="OMJ79714.1"/>
    <property type="molecule type" value="Genomic_DNA"/>
</dbReference>
<evidence type="ECO:0000256" key="7">
    <source>
        <dbReference type="ARBA" id="ARBA00022723"/>
    </source>
</evidence>
<keyword evidence="5" id="KW-1003">Cell membrane</keyword>
<evidence type="ECO:0000256" key="6">
    <source>
        <dbReference type="ARBA" id="ARBA00022490"/>
    </source>
</evidence>
<dbReference type="SMART" id="SM00327">
    <property type="entry name" value="VWA"/>
    <property type="match status" value="1"/>
</dbReference>
<dbReference type="Pfam" id="PF07002">
    <property type="entry name" value="Copine"/>
    <property type="match status" value="1"/>
</dbReference>
<dbReference type="PANTHER" id="PTHR10857:SF106">
    <property type="entry name" value="C2 DOMAIN-CONTAINING PROTEIN"/>
    <property type="match status" value="1"/>
</dbReference>
<evidence type="ECO:0000256" key="2">
    <source>
        <dbReference type="ARBA" id="ARBA00004236"/>
    </source>
</evidence>
<keyword evidence="11" id="KW-0539">Nucleus</keyword>
<dbReference type="InterPro" id="IPR002035">
    <property type="entry name" value="VWF_A"/>
</dbReference>
<dbReference type="Gene3D" id="2.60.40.150">
    <property type="entry name" value="C2 domain"/>
    <property type="match status" value="2"/>
</dbReference>
<keyword evidence="8" id="KW-0677">Repeat</keyword>
<evidence type="ECO:0000256" key="4">
    <source>
        <dbReference type="ARBA" id="ARBA00009048"/>
    </source>
</evidence>
<dbReference type="GO" id="GO:0005886">
    <property type="term" value="C:plasma membrane"/>
    <property type="evidence" value="ECO:0007669"/>
    <property type="project" value="UniProtKB-SubCell"/>
</dbReference>
<dbReference type="OrthoDB" id="5855668at2759"/>
<keyword evidence="10" id="KW-0472">Membrane</keyword>
<evidence type="ECO:0000256" key="3">
    <source>
        <dbReference type="ARBA" id="ARBA00004496"/>
    </source>
</evidence>